<evidence type="ECO:0000259" key="5">
    <source>
        <dbReference type="PROSITE" id="PS50977"/>
    </source>
</evidence>
<evidence type="ECO:0000313" key="6">
    <source>
        <dbReference type="EMBL" id="MBB4052872.1"/>
    </source>
</evidence>
<evidence type="ECO:0000256" key="3">
    <source>
        <dbReference type="ARBA" id="ARBA00023163"/>
    </source>
</evidence>
<protein>
    <submittedName>
        <fullName evidence="6">AcrR family transcriptional regulator</fullName>
    </submittedName>
</protein>
<evidence type="ECO:0000256" key="2">
    <source>
        <dbReference type="ARBA" id="ARBA00023125"/>
    </source>
</evidence>
<accession>A0A7W6NCA7</accession>
<keyword evidence="1" id="KW-0805">Transcription regulation</keyword>
<dbReference type="Proteomes" id="UP000547011">
    <property type="component" value="Unassembled WGS sequence"/>
</dbReference>
<evidence type="ECO:0000313" key="7">
    <source>
        <dbReference type="Proteomes" id="UP000547011"/>
    </source>
</evidence>
<feature type="DNA-binding region" description="H-T-H motif" evidence="4">
    <location>
        <begin position="30"/>
        <end position="49"/>
    </location>
</feature>
<sequence length="199" mass="21999">MRNEEAETLRSEVLWKAMVLFWEKGVAETSYSEIVEATRTSRKALYGWWPDKASLVRETLRVYQEGVLNPTLTPLIETGSPEALERFWNLIEAAVSSESWRGCYLCRTGSSRVAEDEVVAQMFHDHVARIEKAVASMIAVRQQHGRCPEHIEPSVAGQASAAFIVLMSALAASGAEAEGLSRLVDSARESCGIKRAGRS</sequence>
<dbReference type="InterPro" id="IPR009057">
    <property type="entry name" value="Homeodomain-like_sf"/>
</dbReference>
<dbReference type="SUPFAM" id="SSF48498">
    <property type="entry name" value="Tetracyclin repressor-like, C-terminal domain"/>
    <property type="match status" value="1"/>
</dbReference>
<dbReference type="RefSeq" id="WP_183311661.1">
    <property type="nucleotide sequence ID" value="NZ_JACIEW010000005.1"/>
</dbReference>
<dbReference type="GO" id="GO:0003677">
    <property type="term" value="F:DNA binding"/>
    <property type="evidence" value="ECO:0007669"/>
    <property type="project" value="UniProtKB-UniRule"/>
</dbReference>
<feature type="domain" description="HTH tetR-type" evidence="5">
    <location>
        <begin position="7"/>
        <end position="67"/>
    </location>
</feature>
<gene>
    <name evidence="6" type="ORF">GGR20_002520</name>
</gene>
<evidence type="ECO:0000256" key="1">
    <source>
        <dbReference type="ARBA" id="ARBA00023015"/>
    </source>
</evidence>
<proteinExistence type="predicted"/>
<dbReference type="PROSITE" id="PS50977">
    <property type="entry name" value="HTH_TETR_2"/>
    <property type="match status" value="1"/>
</dbReference>
<dbReference type="Pfam" id="PF00440">
    <property type="entry name" value="TetR_N"/>
    <property type="match status" value="1"/>
</dbReference>
<reference evidence="6 7" key="1">
    <citation type="submission" date="2020-08" db="EMBL/GenBank/DDBJ databases">
        <title>Genomic Encyclopedia of Type Strains, Phase IV (KMG-IV): sequencing the most valuable type-strain genomes for metagenomic binning, comparative biology and taxonomic classification.</title>
        <authorList>
            <person name="Goeker M."/>
        </authorList>
    </citation>
    <scope>NUCLEOTIDE SEQUENCE [LARGE SCALE GENOMIC DNA]</scope>
    <source>
        <strain evidence="6 7">DSM 23447</strain>
    </source>
</reference>
<comment type="caution">
    <text evidence="6">The sequence shown here is derived from an EMBL/GenBank/DDBJ whole genome shotgun (WGS) entry which is preliminary data.</text>
</comment>
<dbReference type="PANTHER" id="PTHR47506:SF1">
    <property type="entry name" value="HTH-TYPE TRANSCRIPTIONAL REGULATOR YJDC"/>
    <property type="match status" value="1"/>
</dbReference>
<dbReference type="InterPro" id="IPR036271">
    <property type="entry name" value="Tet_transcr_reg_TetR-rel_C_sf"/>
</dbReference>
<organism evidence="6 7">
    <name type="scientific">Devosia subaequoris</name>
    <dbReference type="NCBI Taxonomy" id="395930"/>
    <lineage>
        <taxon>Bacteria</taxon>
        <taxon>Pseudomonadati</taxon>
        <taxon>Pseudomonadota</taxon>
        <taxon>Alphaproteobacteria</taxon>
        <taxon>Hyphomicrobiales</taxon>
        <taxon>Devosiaceae</taxon>
        <taxon>Devosia</taxon>
    </lineage>
</organism>
<dbReference type="Gene3D" id="1.10.357.10">
    <property type="entry name" value="Tetracycline Repressor, domain 2"/>
    <property type="match status" value="1"/>
</dbReference>
<dbReference type="EMBL" id="JACIEW010000005">
    <property type="protein sequence ID" value="MBB4052872.1"/>
    <property type="molecule type" value="Genomic_DNA"/>
</dbReference>
<dbReference type="InterPro" id="IPR001647">
    <property type="entry name" value="HTH_TetR"/>
</dbReference>
<name>A0A7W6NCA7_9HYPH</name>
<keyword evidence="7" id="KW-1185">Reference proteome</keyword>
<dbReference type="SUPFAM" id="SSF46689">
    <property type="entry name" value="Homeodomain-like"/>
    <property type="match status" value="1"/>
</dbReference>
<dbReference type="Gene3D" id="1.10.10.60">
    <property type="entry name" value="Homeodomain-like"/>
    <property type="match status" value="1"/>
</dbReference>
<keyword evidence="2 4" id="KW-0238">DNA-binding</keyword>
<dbReference type="AlphaFoldDB" id="A0A7W6NCA7"/>
<keyword evidence="3" id="KW-0804">Transcription</keyword>
<evidence type="ECO:0000256" key="4">
    <source>
        <dbReference type="PROSITE-ProRule" id="PRU00335"/>
    </source>
</evidence>
<dbReference type="PANTHER" id="PTHR47506">
    <property type="entry name" value="TRANSCRIPTIONAL REGULATORY PROTEIN"/>
    <property type="match status" value="1"/>
</dbReference>